<evidence type="ECO:0000313" key="2">
    <source>
        <dbReference type="EMBL" id="APC47657.1"/>
    </source>
</evidence>
<dbReference type="EMBL" id="CP017962">
    <property type="protein sequence ID" value="APC47657.1"/>
    <property type="molecule type" value="Genomic_DNA"/>
</dbReference>
<dbReference type="AlphaFoldDB" id="A0AAC9IXW4"/>
<organism evidence="2 3">
    <name type="scientific">Virgibacillus halodenitrificans</name>
    <name type="common">Bacillus halodenitrificans</name>
    <dbReference type="NCBI Taxonomy" id="1482"/>
    <lineage>
        <taxon>Bacteria</taxon>
        <taxon>Bacillati</taxon>
        <taxon>Bacillota</taxon>
        <taxon>Bacilli</taxon>
        <taxon>Bacillales</taxon>
        <taxon>Bacillaceae</taxon>
        <taxon>Virgibacillus</taxon>
    </lineage>
</organism>
<dbReference type="Proteomes" id="UP000182945">
    <property type="component" value="Chromosome"/>
</dbReference>
<reference evidence="2 3" key="1">
    <citation type="submission" date="2016-11" db="EMBL/GenBank/DDBJ databases">
        <title>Complete genome sequencing of Virgibacillus halodenitrificans PDB-F2.</title>
        <authorList>
            <person name="Sun Z."/>
            <person name="Zhou Y."/>
            <person name="Li H."/>
        </authorList>
    </citation>
    <scope>NUCLEOTIDE SEQUENCE [LARGE SCALE GENOMIC DNA]</scope>
    <source>
        <strain evidence="2 3">PDB-F2</strain>
    </source>
</reference>
<accession>A0AAC9IXW4</accession>
<feature type="transmembrane region" description="Helical" evidence="1">
    <location>
        <begin position="6"/>
        <end position="29"/>
    </location>
</feature>
<name>A0AAC9IXW4_VIRHA</name>
<gene>
    <name evidence="2" type="ORF">BME96_05520</name>
</gene>
<keyword evidence="1" id="KW-1133">Transmembrane helix</keyword>
<protein>
    <submittedName>
        <fullName evidence="2">Uncharacterized protein</fullName>
    </submittedName>
</protein>
<keyword evidence="1" id="KW-0472">Membrane</keyword>
<evidence type="ECO:0000313" key="3">
    <source>
        <dbReference type="Proteomes" id="UP000182945"/>
    </source>
</evidence>
<feature type="transmembrane region" description="Helical" evidence="1">
    <location>
        <begin position="58"/>
        <end position="78"/>
    </location>
</feature>
<proteinExistence type="predicted"/>
<sequence length="86" mass="9890">MENLLFGIMLFFANLVSCGLSFIIFKYLYIKRKSKGYLYLITIAFSAVYTLIKLFQLSIILSIAFLITYIGVGILGFFEMKKHVSQ</sequence>
<keyword evidence="1" id="KW-0812">Transmembrane</keyword>
<evidence type="ECO:0000256" key="1">
    <source>
        <dbReference type="SAM" id="Phobius"/>
    </source>
</evidence>
<dbReference type="KEGG" id="vhl:BME96_05520"/>
<feature type="transmembrane region" description="Helical" evidence="1">
    <location>
        <begin position="36"/>
        <end position="52"/>
    </location>
</feature>